<accession>A0ABT5JLP9</accession>
<dbReference type="InterPro" id="IPR021484">
    <property type="entry name" value="DUF3137"/>
</dbReference>
<keyword evidence="3" id="KW-1185">Reference proteome</keyword>
<name>A0ABT5JLP9_9SPHN</name>
<evidence type="ECO:0000313" key="3">
    <source>
        <dbReference type="Proteomes" id="UP001216558"/>
    </source>
</evidence>
<proteinExistence type="predicted"/>
<dbReference type="Proteomes" id="UP001216558">
    <property type="component" value="Unassembled WGS sequence"/>
</dbReference>
<dbReference type="EMBL" id="JAQQXQ010000001">
    <property type="protein sequence ID" value="MDC8753043.1"/>
    <property type="molecule type" value="Genomic_DNA"/>
</dbReference>
<gene>
    <name evidence="2" type="ORF">OIK40_00115</name>
</gene>
<sequence>MRTNIDNLMQGELGEWLATQTDMRASAKERAASRWTWGAALLLPVLAFLWFGPTWPTGLRVMITFGAAIAVTVWGYQPIADAKKAIKIGINSAIARSFGVAYEHDVEPGAEFEAARRYGLVPSHHRSSFEDRWHGTLEGHAFNLYEAHLEERRGSGKNKRWVTVFRGVIIQLGFGRPFRSTTLLQRAGMHRKWFGLGGTKDSVSFGGHRLDFVDQVHPAFDEKFGLFSDDQVEARVLVHPSYVEHLLKLESAFGAKELRALFARGEVILAVEGKDMFESGSMDAAEDRMRAEEAAEQFAALAGLAVAINQNERGRVLAETRALKGEETAAAAVARPAGGFGRKGL</sequence>
<comment type="caution">
    <text evidence="2">The sequence shown here is derived from an EMBL/GenBank/DDBJ whole genome shotgun (WGS) entry which is preliminary data.</text>
</comment>
<keyword evidence="1" id="KW-0472">Membrane</keyword>
<keyword evidence="1" id="KW-1133">Transmembrane helix</keyword>
<protein>
    <submittedName>
        <fullName evidence="2">DUF3137 domain-containing protein</fullName>
    </submittedName>
</protein>
<feature type="transmembrane region" description="Helical" evidence="1">
    <location>
        <begin position="32"/>
        <end position="51"/>
    </location>
</feature>
<organism evidence="2 3">
    <name type="scientific">Erythrobacter fulvus</name>
    <dbReference type="NCBI Taxonomy" id="2987523"/>
    <lineage>
        <taxon>Bacteria</taxon>
        <taxon>Pseudomonadati</taxon>
        <taxon>Pseudomonadota</taxon>
        <taxon>Alphaproteobacteria</taxon>
        <taxon>Sphingomonadales</taxon>
        <taxon>Erythrobacteraceae</taxon>
        <taxon>Erythrobacter/Porphyrobacter group</taxon>
        <taxon>Erythrobacter</taxon>
    </lineage>
</organism>
<dbReference type="Pfam" id="PF11335">
    <property type="entry name" value="DUF3137"/>
    <property type="match status" value="1"/>
</dbReference>
<feature type="transmembrane region" description="Helical" evidence="1">
    <location>
        <begin position="57"/>
        <end position="76"/>
    </location>
</feature>
<evidence type="ECO:0000256" key="1">
    <source>
        <dbReference type="SAM" id="Phobius"/>
    </source>
</evidence>
<keyword evidence="1" id="KW-0812">Transmembrane</keyword>
<evidence type="ECO:0000313" key="2">
    <source>
        <dbReference type="EMBL" id="MDC8753043.1"/>
    </source>
</evidence>
<reference evidence="2 3" key="1">
    <citation type="submission" date="2022-10" db="EMBL/GenBank/DDBJ databases">
        <title>Erythrobacter sp. sf7 Genome sequencing.</title>
        <authorList>
            <person name="Park S."/>
        </authorList>
    </citation>
    <scope>NUCLEOTIDE SEQUENCE [LARGE SCALE GENOMIC DNA]</scope>
    <source>
        <strain evidence="3">sf7</strain>
    </source>
</reference>
<dbReference type="RefSeq" id="WP_273675182.1">
    <property type="nucleotide sequence ID" value="NZ_JAQQXQ010000001.1"/>
</dbReference>